<name>A0ABT1SHM0_9FIRM</name>
<protein>
    <submittedName>
        <fullName evidence="1">DUF3990 domain-containing protein</fullName>
    </submittedName>
</protein>
<dbReference type="SUPFAM" id="SSF56399">
    <property type="entry name" value="ADP-ribosylation"/>
    <property type="match status" value="1"/>
</dbReference>
<dbReference type="RefSeq" id="WP_102267661.1">
    <property type="nucleotide sequence ID" value="NZ_CALVCM010000022.1"/>
</dbReference>
<evidence type="ECO:0000313" key="1">
    <source>
        <dbReference type="EMBL" id="MCQ5120703.1"/>
    </source>
</evidence>
<sequence>MNKVIFYHGSAEIAQKPVLEKGKSYNDYGKGFYCTRYMELAKEWACTEGTDGYVNEYEIDTDDLNICDLSGSEYTVLHWLALLMEHRKVDLRTPIMEKGAAWLRKNYLIDISEYDMIIGYRADDSYFSFVRSFLSNEISLKQLNYAMALGELGKQYVLKSQKAFQHLCFVSFYPVDESIYYAKRMKRDQEARLAFRKVILQDDIDGLYMRDMIKEEVLPNDPRLR</sequence>
<dbReference type="EMBL" id="JANGCH010000001">
    <property type="protein sequence ID" value="MCQ5120703.1"/>
    <property type="molecule type" value="Genomic_DNA"/>
</dbReference>
<comment type="caution">
    <text evidence="1">The sequence shown here is derived from an EMBL/GenBank/DDBJ whole genome shotgun (WGS) entry which is preliminary data.</text>
</comment>
<dbReference type="Pfam" id="PF13151">
    <property type="entry name" value="DUF3990"/>
    <property type="match status" value="1"/>
</dbReference>
<organism evidence="1 2">
    <name type="scientific">Massilicoli timonensis</name>
    <dbReference type="NCBI Taxonomy" id="2015901"/>
    <lineage>
        <taxon>Bacteria</taxon>
        <taxon>Bacillati</taxon>
        <taxon>Bacillota</taxon>
        <taxon>Erysipelotrichia</taxon>
        <taxon>Erysipelotrichales</taxon>
        <taxon>Erysipelotrichaceae</taxon>
        <taxon>Massilicoli</taxon>
    </lineage>
</organism>
<accession>A0ABT1SHM0</accession>
<dbReference type="Proteomes" id="UP001524435">
    <property type="component" value="Unassembled WGS sequence"/>
</dbReference>
<dbReference type="InterPro" id="IPR025051">
    <property type="entry name" value="DUF3990"/>
</dbReference>
<gene>
    <name evidence="1" type="ORF">NE663_00310</name>
</gene>
<evidence type="ECO:0000313" key="2">
    <source>
        <dbReference type="Proteomes" id="UP001524435"/>
    </source>
</evidence>
<keyword evidence="2" id="KW-1185">Reference proteome</keyword>
<proteinExistence type="predicted"/>
<reference evidence="1 2" key="1">
    <citation type="submission" date="2022-06" db="EMBL/GenBank/DDBJ databases">
        <title>Isolation of gut microbiota from human fecal samples.</title>
        <authorList>
            <person name="Pamer E.G."/>
            <person name="Barat B."/>
            <person name="Waligurski E."/>
            <person name="Medina S."/>
            <person name="Paddock L."/>
            <person name="Mostad J."/>
        </authorList>
    </citation>
    <scope>NUCLEOTIDE SEQUENCE [LARGE SCALE GENOMIC DNA]</scope>
    <source>
        <strain evidence="1 2">DFI.6.1</strain>
    </source>
</reference>